<evidence type="ECO:0000259" key="1">
    <source>
        <dbReference type="Pfam" id="PF04991"/>
    </source>
</evidence>
<feature type="domain" description="LicD/FKTN/FKRP nucleotidyltransferase" evidence="1">
    <location>
        <begin position="24"/>
        <end position="247"/>
    </location>
</feature>
<dbReference type="PANTHER" id="PTHR43404">
    <property type="entry name" value="LIPOPOLYSACCHARIDE CHOLINEPHOSPHOTRANSFERASE LICD"/>
    <property type="match status" value="1"/>
</dbReference>
<organism evidence="2 3">
    <name type="scientific">Furfurilactobacillus curtus</name>
    <dbReference type="NCBI Taxonomy" id="1746200"/>
    <lineage>
        <taxon>Bacteria</taxon>
        <taxon>Bacillati</taxon>
        <taxon>Bacillota</taxon>
        <taxon>Bacilli</taxon>
        <taxon>Lactobacillales</taxon>
        <taxon>Lactobacillaceae</taxon>
        <taxon>Furfurilactobacillus</taxon>
    </lineage>
</organism>
<dbReference type="InterPro" id="IPR007074">
    <property type="entry name" value="LicD/FKTN/FKRP_NTP_transf"/>
</dbReference>
<sequence length="270" mass="32121">MVPIELKEQQKILFGLLQYLHQLCEQHNLRYSLGGGTLLGAAKYHGFIPWDDDADIVMPRPDFIKLMEILKRQHKYQVLDPQLPNYFYPYAKLIDPRTIMKTSYHFDRYHELGVFVDIFPIDGIPSGKKQQMFFLKKNHWLKERFLCSTPFYYSGTKWYTTLVKSIKLMPVHLIAKRQSTNKWKRLLLASMANYEFENSQWSGIRLDEAGAEILPTGIFKNYTTLSFEGTQLNVIQDYKKVLTRVFGDYMADYPRRRQRPCHHYLAYWRE</sequence>
<gene>
    <name evidence="2" type="ORF">JCM31185_12580</name>
</gene>
<proteinExistence type="predicted"/>
<comment type="caution">
    <text evidence="2">The sequence shown here is derived from an EMBL/GenBank/DDBJ whole genome shotgun (WGS) entry which is preliminary data.</text>
</comment>
<evidence type="ECO:0000313" key="2">
    <source>
        <dbReference type="EMBL" id="GKT05970.1"/>
    </source>
</evidence>
<dbReference type="InterPro" id="IPR052942">
    <property type="entry name" value="LPS_cholinephosphotransferase"/>
</dbReference>
<dbReference type="Pfam" id="PF04991">
    <property type="entry name" value="LicD"/>
    <property type="match status" value="1"/>
</dbReference>
<evidence type="ECO:0000313" key="3">
    <source>
        <dbReference type="Proteomes" id="UP001628078"/>
    </source>
</evidence>
<dbReference type="RefSeq" id="WP_407883704.1">
    <property type="nucleotide sequence ID" value="NZ_BQXO01000003.1"/>
</dbReference>
<reference evidence="2 3" key="1">
    <citation type="submission" date="2022-03" db="EMBL/GenBank/DDBJ databases">
        <title>Draft genome sequence of Furfurilactobacillus curtus JCM 31185.</title>
        <authorList>
            <person name="Suzuki S."/>
            <person name="Endo A."/>
            <person name="Kajikawa A."/>
        </authorList>
    </citation>
    <scope>NUCLEOTIDE SEQUENCE [LARGE SCALE GENOMIC DNA]</scope>
    <source>
        <strain evidence="2 3">JCM 31185</strain>
    </source>
</reference>
<dbReference type="EMBL" id="BQXO01000003">
    <property type="protein sequence ID" value="GKT05970.1"/>
    <property type="molecule type" value="Genomic_DNA"/>
</dbReference>
<name>A0ABQ5JPM2_9LACO</name>
<protein>
    <submittedName>
        <fullName evidence="2">LPS cholinephosphotransferase</fullName>
    </submittedName>
</protein>
<accession>A0ABQ5JPM2</accession>
<keyword evidence="3" id="KW-1185">Reference proteome</keyword>
<dbReference type="PANTHER" id="PTHR43404:SF2">
    <property type="entry name" value="LIPOPOLYSACCHARIDE CHOLINEPHOSPHOTRANSFERASE LICD"/>
    <property type="match status" value="1"/>
</dbReference>
<dbReference type="Proteomes" id="UP001628078">
    <property type="component" value="Unassembled WGS sequence"/>
</dbReference>